<evidence type="ECO:0000313" key="2">
    <source>
        <dbReference type="Proteomes" id="UP001143981"/>
    </source>
</evidence>
<protein>
    <submittedName>
        <fullName evidence="1">Uncharacterized protein</fullName>
    </submittedName>
</protein>
<accession>A0A9W8CZY9</accession>
<proteinExistence type="predicted"/>
<dbReference type="AlphaFoldDB" id="A0A9W8CZY9"/>
<dbReference type="Proteomes" id="UP001143981">
    <property type="component" value="Unassembled WGS sequence"/>
</dbReference>
<name>A0A9W8CZY9_9FUNG</name>
<reference evidence="1" key="1">
    <citation type="submission" date="2022-07" db="EMBL/GenBank/DDBJ databases">
        <title>Phylogenomic reconstructions and comparative analyses of Kickxellomycotina fungi.</title>
        <authorList>
            <person name="Reynolds N.K."/>
            <person name="Stajich J.E."/>
            <person name="Barry K."/>
            <person name="Grigoriev I.V."/>
            <person name="Crous P."/>
            <person name="Smith M.E."/>
        </authorList>
    </citation>
    <scope>NUCLEOTIDE SEQUENCE</scope>
    <source>
        <strain evidence="1">BCRC 34381</strain>
    </source>
</reference>
<comment type="caution">
    <text evidence="1">The sequence shown here is derived from an EMBL/GenBank/DDBJ whole genome shotgun (WGS) entry which is preliminary data.</text>
</comment>
<dbReference type="EMBL" id="JANBOI010000140">
    <property type="protein sequence ID" value="KAJ1733435.1"/>
    <property type="molecule type" value="Genomic_DNA"/>
</dbReference>
<evidence type="ECO:0000313" key="1">
    <source>
        <dbReference type="EMBL" id="KAJ1733435.1"/>
    </source>
</evidence>
<keyword evidence="2" id="KW-1185">Reference proteome</keyword>
<sequence length="120" mass="12740">MPVRDRAPCASQHTIAPHTARVVAPAAVCCSGRRESEPKAATAERVAAAASAAGARDFDDLSPAERDRCLRNVEAGFRAHLAETGRQTGFVVYPSSRQVTQAATVLYQTLDAVDFSDIAL</sequence>
<organism evidence="1 2">
    <name type="scientific">Coemansia biformis</name>
    <dbReference type="NCBI Taxonomy" id="1286918"/>
    <lineage>
        <taxon>Eukaryota</taxon>
        <taxon>Fungi</taxon>
        <taxon>Fungi incertae sedis</taxon>
        <taxon>Zoopagomycota</taxon>
        <taxon>Kickxellomycotina</taxon>
        <taxon>Kickxellomycetes</taxon>
        <taxon>Kickxellales</taxon>
        <taxon>Kickxellaceae</taxon>
        <taxon>Coemansia</taxon>
    </lineage>
</organism>
<dbReference type="OrthoDB" id="5519465at2759"/>
<gene>
    <name evidence="1" type="ORF">LPJ61_001559</name>
</gene>